<dbReference type="InterPro" id="IPR000998">
    <property type="entry name" value="MAM_dom"/>
</dbReference>
<feature type="domain" description="MAM" evidence="1">
    <location>
        <begin position="37"/>
        <end position="86"/>
    </location>
</feature>
<reference evidence="2" key="2">
    <citation type="submission" date="2020-11" db="EMBL/GenBank/DDBJ databases">
        <authorList>
            <person name="McCartney M.A."/>
            <person name="Auch B."/>
            <person name="Kono T."/>
            <person name="Mallez S."/>
            <person name="Becker A."/>
            <person name="Gohl D.M."/>
            <person name="Silverstein K.A.T."/>
            <person name="Koren S."/>
            <person name="Bechman K.B."/>
            <person name="Herman A."/>
            <person name="Abrahante J.E."/>
            <person name="Garbe J."/>
        </authorList>
    </citation>
    <scope>NUCLEOTIDE SEQUENCE</scope>
    <source>
        <strain evidence="2">Duluth1</strain>
        <tissue evidence="2">Whole animal</tissue>
    </source>
</reference>
<comment type="caution">
    <text evidence="2">The sequence shown here is derived from an EMBL/GenBank/DDBJ whole genome shotgun (WGS) entry which is preliminary data.</text>
</comment>
<proteinExistence type="predicted"/>
<name>A0A9D4FQC8_DREPO</name>
<dbReference type="Proteomes" id="UP000828390">
    <property type="component" value="Unassembled WGS sequence"/>
</dbReference>
<evidence type="ECO:0000313" key="2">
    <source>
        <dbReference type="EMBL" id="KAH3802291.1"/>
    </source>
</evidence>
<reference evidence="2" key="1">
    <citation type="journal article" date="2019" name="bioRxiv">
        <title>The Genome of the Zebra Mussel, Dreissena polymorpha: A Resource for Invasive Species Research.</title>
        <authorList>
            <person name="McCartney M.A."/>
            <person name="Auch B."/>
            <person name="Kono T."/>
            <person name="Mallez S."/>
            <person name="Zhang Y."/>
            <person name="Obille A."/>
            <person name="Becker A."/>
            <person name="Abrahante J.E."/>
            <person name="Garbe J."/>
            <person name="Badalamenti J.P."/>
            <person name="Herman A."/>
            <person name="Mangelson H."/>
            <person name="Liachko I."/>
            <person name="Sullivan S."/>
            <person name="Sone E.D."/>
            <person name="Koren S."/>
            <person name="Silverstein K.A.T."/>
            <person name="Beckman K.B."/>
            <person name="Gohl D.M."/>
        </authorList>
    </citation>
    <scope>NUCLEOTIDE SEQUENCE</scope>
    <source>
        <strain evidence="2">Duluth1</strain>
        <tissue evidence="2">Whole animal</tissue>
    </source>
</reference>
<evidence type="ECO:0000259" key="1">
    <source>
        <dbReference type="PROSITE" id="PS50060"/>
    </source>
</evidence>
<gene>
    <name evidence="2" type="ORF">DPMN_155966</name>
</gene>
<dbReference type="GO" id="GO:0016020">
    <property type="term" value="C:membrane"/>
    <property type="evidence" value="ECO:0007669"/>
    <property type="project" value="InterPro"/>
</dbReference>
<keyword evidence="3" id="KW-1185">Reference proteome</keyword>
<protein>
    <recommendedName>
        <fullName evidence="1">MAM domain-containing protein</fullName>
    </recommendedName>
</protein>
<dbReference type="PROSITE" id="PS50060">
    <property type="entry name" value="MAM_2"/>
    <property type="match status" value="1"/>
</dbReference>
<organism evidence="2 3">
    <name type="scientific">Dreissena polymorpha</name>
    <name type="common">Zebra mussel</name>
    <name type="synonym">Mytilus polymorpha</name>
    <dbReference type="NCBI Taxonomy" id="45954"/>
    <lineage>
        <taxon>Eukaryota</taxon>
        <taxon>Metazoa</taxon>
        <taxon>Spiralia</taxon>
        <taxon>Lophotrochozoa</taxon>
        <taxon>Mollusca</taxon>
        <taxon>Bivalvia</taxon>
        <taxon>Autobranchia</taxon>
        <taxon>Heteroconchia</taxon>
        <taxon>Euheterodonta</taxon>
        <taxon>Imparidentia</taxon>
        <taxon>Neoheterodontei</taxon>
        <taxon>Myida</taxon>
        <taxon>Dreissenoidea</taxon>
        <taxon>Dreissenidae</taxon>
        <taxon>Dreissena</taxon>
    </lineage>
</organism>
<dbReference type="EMBL" id="JAIWYP010000007">
    <property type="protein sequence ID" value="KAH3802291.1"/>
    <property type="molecule type" value="Genomic_DNA"/>
</dbReference>
<sequence>MHIRDTIHTQISNTVFNQIEIDLRLFAQLYQGSVTNYTCTFENGNQCGLRQEVEDGTDWWLVPASFVRQDVDSSNFTDLTSGTRDGKTVSNVVLFHDLLLRIVFVLSE</sequence>
<evidence type="ECO:0000313" key="3">
    <source>
        <dbReference type="Proteomes" id="UP000828390"/>
    </source>
</evidence>
<dbReference type="AlphaFoldDB" id="A0A9D4FQC8"/>
<accession>A0A9D4FQC8</accession>